<evidence type="ECO:0000313" key="3">
    <source>
        <dbReference type="Proteomes" id="UP000316855"/>
    </source>
</evidence>
<organism evidence="2 3">
    <name type="scientific">Gimesia algae</name>
    <dbReference type="NCBI Taxonomy" id="2527971"/>
    <lineage>
        <taxon>Bacteria</taxon>
        <taxon>Pseudomonadati</taxon>
        <taxon>Planctomycetota</taxon>
        <taxon>Planctomycetia</taxon>
        <taxon>Planctomycetales</taxon>
        <taxon>Planctomycetaceae</taxon>
        <taxon>Gimesia</taxon>
    </lineage>
</organism>
<dbReference type="AlphaFoldDB" id="A0A517VMM0"/>
<proteinExistence type="predicted"/>
<dbReference type="Proteomes" id="UP000316855">
    <property type="component" value="Chromosome"/>
</dbReference>
<evidence type="ECO:0000256" key="1">
    <source>
        <dbReference type="SAM" id="MobiDB-lite"/>
    </source>
</evidence>
<sequence>MSEPIAQFKVTGAVFQSEKVLKQTTKARRRFAYWAGGLVKTIIRRKFKVQRMKRLGEMSEKEKESYKLKIKIAKRLRKPKPKRPKKPSDPGEPPRLTYKESPLKYLVEFAVTKDFNSVIGPKRAKSGIAGVLEHGGVSNGRRIAARPFAQPSLEDAAPQLDDYWKDKVGE</sequence>
<dbReference type="EMBL" id="CP036343">
    <property type="protein sequence ID" value="QDT94267.1"/>
    <property type="molecule type" value="Genomic_DNA"/>
</dbReference>
<protein>
    <recommendedName>
        <fullName evidence="4">Phage virion morphogenesis family protein</fullName>
    </recommendedName>
</protein>
<evidence type="ECO:0008006" key="4">
    <source>
        <dbReference type="Google" id="ProtNLM"/>
    </source>
</evidence>
<dbReference type="OrthoDB" id="283895at2"/>
<gene>
    <name evidence="2" type="ORF">Pan161_59620</name>
</gene>
<dbReference type="KEGG" id="gax:Pan161_59620"/>
<keyword evidence="3" id="KW-1185">Reference proteome</keyword>
<evidence type="ECO:0000313" key="2">
    <source>
        <dbReference type="EMBL" id="QDT94267.1"/>
    </source>
</evidence>
<accession>A0A517VMM0</accession>
<feature type="compositionally biased region" description="Basic residues" evidence="1">
    <location>
        <begin position="73"/>
        <end position="85"/>
    </location>
</feature>
<dbReference type="RefSeq" id="WP_145232182.1">
    <property type="nucleotide sequence ID" value="NZ_CP036343.1"/>
</dbReference>
<name>A0A517VMM0_9PLAN</name>
<feature type="region of interest" description="Disordered" evidence="1">
    <location>
        <begin position="73"/>
        <end position="98"/>
    </location>
</feature>
<reference evidence="2 3" key="1">
    <citation type="submission" date="2019-02" db="EMBL/GenBank/DDBJ databases">
        <title>Deep-cultivation of Planctomycetes and their phenomic and genomic characterization uncovers novel biology.</title>
        <authorList>
            <person name="Wiegand S."/>
            <person name="Jogler M."/>
            <person name="Boedeker C."/>
            <person name="Pinto D."/>
            <person name="Vollmers J."/>
            <person name="Rivas-Marin E."/>
            <person name="Kohn T."/>
            <person name="Peeters S.H."/>
            <person name="Heuer A."/>
            <person name="Rast P."/>
            <person name="Oberbeckmann S."/>
            <person name="Bunk B."/>
            <person name="Jeske O."/>
            <person name="Meyerdierks A."/>
            <person name="Storesund J.E."/>
            <person name="Kallscheuer N."/>
            <person name="Luecker S."/>
            <person name="Lage O.M."/>
            <person name="Pohl T."/>
            <person name="Merkel B.J."/>
            <person name="Hornburger P."/>
            <person name="Mueller R.-W."/>
            <person name="Bruemmer F."/>
            <person name="Labrenz M."/>
            <person name="Spormann A.M."/>
            <person name="Op den Camp H."/>
            <person name="Overmann J."/>
            <person name="Amann R."/>
            <person name="Jetten M.S.M."/>
            <person name="Mascher T."/>
            <person name="Medema M.H."/>
            <person name="Devos D.P."/>
            <person name="Kaster A.-K."/>
            <person name="Ovreas L."/>
            <person name="Rohde M."/>
            <person name="Galperin M.Y."/>
            <person name="Jogler C."/>
        </authorList>
    </citation>
    <scope>NUCLEOTIDE SEQUENCE [LARGE SCALE GENOMIC DNA]</scope>
    <source>
        <strain evidence="2 3">Pan161</strain>
    </source>
</reference>